<keyword evidence="3" id="KW-1185">Reference proteome</keyword>
<keyword evidence="1" id="KW-1133">Transmembrane helix</keyword>
<feature type="transmembrane region" description="Helical" evidence="1">
    <location>
        <begin position="166"/>
        <end position="191"/>
    </location>
</feature>
<accession>A0A1Y1Y1I6</accession>
<organism evidence="2 3">
    <name type="scientific">Basidiobolus meristosporus CBS 931.73</name>
    <dbReference type="NCBI Taxonomy" id="1314790"/>
    <lineage>
        <taxon>Eukaryota</taxon>
        <taxon>Fungi</taxon>
        <taxon>Fungi incertae sedis</taxon>
        <taxon>Zoopagomycota</taxon>
        <taxon>Entomophthoromycotina</taxon>
        <taxon>Basidiobolomycetes</taxon>
        <taxon>Basidiobolales</taxon>
        <taxon>Basidiobolaceae</taxon>
        <taxon>Basidiobolus</taxon>
    </lineage>
</organism>
<dbReference type="Proteomes" id="UP000193498">
    <property type="component" value="Unassembled WGS sequence"/>
</dbReference>
<dbReference type="EMBL" id="MCFE01000308">
    <property type="protein sequence ID" value="ORX91755.1"/>
    <property type="molecule type" value="Genomic_DNA"/>
</dbReference>
<gene>
    <name evidence="2" type="ORF">K493DRAFT_48368</name>
</gene>
<sequence>MLFCRDHAISVCTGASAFLDKSILEENIDSTVFQNSSDCHMYSHVYESNGVSEPSLSATATYTTIHSITGNVVATSTSSSEALGSTTTATATATVTVALSTKVLSPTLKSSSYRVLPSASVEEASKSHLKDTAKGHSPVLILRPNLEANETSSNASNEELEDRFNISLVFTFIAVTFIGGLISIGTGLILWRLRRRKSLQYDQVWEADQEPETKNLETQYLTAPTLSSDRQPRTSHEIFVLEVC</sequence>
<dbReference type="AlphaFoldDB" id="A0A1Y1Y1I6"/>
<protein>
    <submittedName>
        <fullName evidence="2">Uncharacterized protein</fullName>
    </submittedName>
</protein>
<evidence type="ECO:0000313" key="2">
    <source>
        <dbReference type="EMBL" id="ORX91755.1"/>
    </source>
</evidence>
<evidence type="ECO:0000313" key="3">
    <source>
        <dbReference type="Proteomes" id="UP000193498"/>
    </source>
</evidence>
<dbReference type="InParanoid" id="A0A1Y1Y1I6"/>
<keyword evidence="1" id="KW-0472">Membrane</keyword>
<name>A0A1Y1Y1I6_9FUNG</name>
<evidence type="ECO:0000256" key="1">
    <source>
        <dbReference type="SAM" id="Phobius"/>
    </source>
</evidence>
<comment type="caution">
    <text evidence="2">The sequence shown here is derived from an EMBL/GenBank/DDBJ whole genome shotgun (WGS) entry which is preliminary data.</text>
</comment>
<proteinExistence type="predicted"/>
<keyword evidence="1" id="KW-0812">Transmembrane</keyword>
<reference evidence="2 3" key="1">
    <citation type="submission" date="2016-07" db="EMBL/GenBank/DDBJ databases">
        <title>Pervasive Adenine N6-methylation of Active Genes in Fungi.</title>
        <authorList>
            <consortium name="DOE Joint Genome Institute"/>
            <person name="Mondo S.J."/>
            <person name="Dannebaum R.O."/>
            <person name="Kuo R.C."/>
            <person name="Labutti K."/>
            <person name="Haridas S."/>
            <person name="Kuo A."/>
            <person name="Salamov A."/>
            <person name="Ahrendt S.R."/>
            <person name="Lipzen A."/>
            <person name="Sullivan W."/>
            <person name="Andreopoulos W.B."/>
            <person name="Clum A."/>
            <person name="Lindquist E."/>
            <person name="Daum C."/>
            <person name="Ramamoorthy G.K."/>
            <person name="Gryganskyi A."/>
            <person name="Culley D."/>
            <person name="Magnuson J.K."/>
            <person name="James T.Y."/>
            <person name="O'Malley M.A."/>
            <person name="Stajich J.E."/>
            <person name="Spatafora J.W."/>
            <person name="Visel A."/>
            <person name="Grigoriev I.V."/>
        </authorList>
    </citation>
    <scope>NUCLEOTIDE SEQUENCE [LARGE SCALE GENOMIC DNA]</scope>
    <source>
        <strain evidence="2 3">CBS 931.73</strain>
    </source>
</reference>